<accession>A0AA38HJY4</accession>
<protein>
    <submittedName>
        <fullName evidence="2">Uncharacterized protein</fullName>
    </submittedName>
</protein>
<proteinExistence type="predicted"/>
<keyword evidence="3" id="KW-1185">Reference proteome</keyword>
<dbReference type="PANTHER" id="PTHR37445:SF3">
    <property type="entry name" value="ZINC FINGER PHD-TYPE DOMAIN-CONTAINING PROTEIN"/>
    <property type="match status" value="1"/>
</dbReference>
<name>A0AA38HJY4_9CUCU</name>
<organism evidence="2 3">
    <name type="scientific">Zophobas morio</name>
    <dbReference type="NCBI Taxonomy" id="2755281"/>
    <lineage>
        <taxon>Eukaryota</taxon>
        <taxon>Metazoa</taxon>
        <taxon>Ecdysozoa</taxon>
        <taxon>Arthropoda</taxon>
        <taxon>Hexapoda</taxon>
        <taxon>Insecta</taxon>
        <taxon>Pterygota</taxon>
        <taxon>Neoptera</taxon>
        <taxon>Endopterygota</taxon>
        <taxon>Coleoptera</taxon>
        <taxon>Polyphaga</taxon>
        <taxon>Cucujiformia</taxon>
        <taxon>Tenebrionidae</taxon>
        <taxon>Zophobas</taxon>
    </lineage>
</organism>
<sequence length="212" mass="24316">MSTTCTKCERSGADVHCDLCKNGYHGINYSGLSRSEVSCLKSENRKLKFYCENCSDIKAILNNMVDLSNTVKSLQEEVNNLKFVVKQNTLAEKTTDKTTDNIVNNNLITENIVVEIFERKKRETNLIVYNVEESNGIERKNKDFNKIKSAVQNVSESVATDTMKIIRLGKYSQERNRPIKVIIERPEDVHAILKNKTKFPYSCQPDRTPMQR</sequence>
<evidence type="ECO:0000256" key="1">
    <source>
        <dbReference type="SAM" id="Coils"/>
    </source>
</evidence>
<gene>
    <name evidence="2" type="ORF">Zmor_004068</name>
</gene>
<dbReference type="PANTHER" id="PTHR37445">
    <property type="entry name" value="PROTEIN CBG24663"/>
    <property type="match status" value="1"/>
</dbReference>
<dbReference type="EMBL" id="JALNTZ010000012">
    <property type="protein sequence ID" value="KAJ3639198.1"/>
    <property type="molecule type" value="Genomic_DNA"/>
</dbReference>
<dbReference type="AlphaFoldDB" id="A0AA38HJY4"/>
<comment type="caution">
    <text evidence="2">The sequence shown here is derived from an EMBL/GenBank/DDBJ whole genome shotgun (WGS) entry which is preliminary data.</text>
</comment>
<evidence type="ECO:0000313" key="3">
    <source>
        <dbReference type="Proteomes" id="UP001168821"/>
    </source>
</evidence>
<keyword evidence="1" id="KW-0175">Coiled coil</keyword>
<reference evidence="2" key="1">
    <citation type="journal article" date="2023" name="G3 (Bethesda)">
        <title>Whole genome assemblies of Zophobas morio and Tenebrio molitor.</title>
        <authorList>
            <person name="Kaur S."/>
            <person name="Stinson S.A."/>
            <person name="diCenzo G.C."/>
        </authorList>
    </citation>
    <scope>NUCLEOTIDE SEQUENCE</scope>
    <source>
        <strain evidence="2">QUZm001</strain>
    </source>
</reference>
<dbReference type="Proteomes" id="UP001168821">
    <property type="component" value="Unassembled WGS sequence"/>
</dbReference>
<feature type="coiled-coil region" evidence="1">
    <location>
        <begin position="57"/>
        <end position="84"/>
    </location>
</feature>
<evidence type="ECO:0000313" key="2">
    <source>
        <dbReference type="EMBL" id="KAJ3639198.1"/>
    </source>
</evidence>